<organism evidence="2 3">
    <name type="scientific">Trifolium subterraneum</name>
    <name type="common">Subterranean clover</name>
    <dbReference type="NCBI Taxonomy" id="3900"/>
    <lineage>
        <taxon>Eukaryota</taxon>
        <taxon>Viridiplantae</taxon>
        <taxon>Streptophyta</taxon>
        <taxon>Embryophyta</taxon>
        <taxon>Tracheophyta</taxon>
        <taxon>Spermatophyta</taxon>
        <taxon>Magnoliopsida</taxon>
        <taxon>eudicotyledons</taxon>
        <taxon>Gunneridae</taxon>
        <taxon>Pentapetalae</taxon>
        <taxon>rosids</taxon>
        <taxon>fabids</taxon>
        <taxon>Fabales</taxon>
        <taxon>Fabaceae</taxon>
        <taxon>Papilionoideae</taxon>
        <taxon>50 kb inversion clade</taxon>
        <taxon>NPAAA clade</taxon>
        <taxon>Hologalegina</taxon>
        <taxon>IRL clade</taxon>
        <taxon>Trifolieae</taxon>
        <taxon>Trifolium</taxon>
    </lineage>
</organism>
<dbReference type="Proteomes" id="UP000242715">
    <property type="component" value="Unassembled WGS sequence"/>
</dbReference>
<dbReference type="AlphaFoldDB" id="A0A2Z6PEF3"/>
<proteinExistence type="predicted"/>
<evidence type="ECO:0000313" key="3">
    <source>
        <dbReference type="Proteomes" id="UP000242715"/>
    </source>
</evidence>
<evidence type="ECO:0000256" key="1">
    <source>
        <dbReference type="SAM" id="MobiDB-lite"/>
    </source>
</evidence>
<gene>
    <name evidence="2" type="ORF">TSUD_06960</name>
</gene>
<feature type="region of interest" description="Disordered" evidence="1">
    <location>
        <begin position="70"/>
        <end position="96"/>
    </location>
</feature>
<name>A0A2Z6PEF3_TRISU</name>
<dbReference type="EMBL" id="DF974366">
    <property type="protein sequence ID" value="GAU47962.1"/>
    <property type="molecule type" value="Genomic_DNA"/>
</dbReference>
<evidence type="ECO:0000313" key="2">
    <source>
        <dbReference type="EMBL" id="GAU47962.1"/>
    </source>
</evidence>
<sequence>MALYHGDRQRINWSNMQWSAMHRRNTRQLVTQRRDIQWLATQRRDLRWLVTKEIVENVVIDLSLKTQIKSNKKNTPNESKYKRFQTYMKKKEEEEA</sequence>
<keyword evidence="3" id="KW-1185">Reference proteome</keyword>
<protein>
    <submittedName>
        <fullName evidence="2">Uncharacterized protein</fullName>
    </submittedName>
</protein>
<reference evidence="3" key="1">
    <citation type="journal article" date="2017" name="Front. Plant Sci.">
        <title>Climate Clever Clovers: New Paradigm to Reduce the Environmental Footprint of Ruminants by Breeding Low Methanogenic Forages Utilizing Haplotype Variation.</title>
        <authorList>
            <person name="Kaur P."/>
            <person name="Appels R."/>
            <person name="Bayer P.E."/>
            <person name="Keeble-Gagnere G."/>
            <person name="Wang J."/>
            <person name="Hirakawa H."/>
            <person name="Shirasawa K."/>
            <person name="Vercoe P."/>
            <person name="Stefanova K."/>
            <person name="Durmic Z."/>
            <person name="Nichols P."/>
            <person name="Revell C."/>
            <person name="Isobe S.N."/>
            <person name="Edwards D."/>
            <person name="Erskine W."/>
        </authorList>
    </citation>
    <scope>NUCLEOTIDE SEQUENCE [LARGE SCALE GENOMIC DNA]</scope>
    <source>
        <strain evidence="3">cv. Daliak</strain>
    </source>
</reference>
<accession>A0A2Z6PEF3</accession>